<keyword evidence="2" id="KW-1185">Reference proteome</keyword>
<organism evidence="1 2">
    <name type="scientific">Choanephora cucurbitarum</name>
    <dbReference type="NCBI Taxonomy" id="101091"/>
    <lineage>
        <taxon>Eukaryota</taxon>
        <taxon>Fungi</taxon>
        <taxon>Fungi incertae sedis</taxon>
        <taxon>Mucoromycota</taxon>
        <taxon>Mucoromycotina</taxon>
        <taxon>Mucoromycetes</taxon>
        <taxon>Mucorales</taxon>
        <taxon>Mucorineae</taxon>
        <taxon>Choanephoraceae</taxon>
        <taxon>Choanephoroideae</taxon>
        <taxon>Choanephora</taxon>
    </lineage>
</organism>
<dbReference type="InParanoid" id="A0A1C7NDP7"/>
<evidence type="ECO:0000313" key="1">
    <source>
        <dbReference type="EMBL" id="OBZ86899.1"/>
    </source>
</evidence>
<feature type="non-terminal residue" evidence="1">
    <location>
        <position position="70"/>
    </location>
</feature>
<feature type="non-terminal residue" evidence="1">
    <location>
        <position position="1"/>
    </location>
</feature>
<dbReference type="AlphaFoldDB" id="A0A1C7NDP7"/>
<name>A0A1C7NDP7_9FUNG</name>
<evidence type="ECO:0000313" key="2">
    <source>
        <dbReference type="Proteomes" id="UP000093000"/>
    </source>
</evidence>
<dbReference type="Proteomes" id="UP000093000">
    <property type="component" value="Unassembled WGS sequence"/>
</dbReference>
<gene>
    <name evidence="1" type="ORF">A0J61_05052</name>
</gene>
<comment type="caution">
    <text evidence="1">The sequence shown here is derived from an EMBL/GenBank/DDBJ whole genome shotgun (WGS) entry which is preliminary data.</text>
</comment>
<accession>A0A1C7NDP7</accession>
<dbReference type="EMBL" id="LUGH01000262">
    <property type="protein sequence ID" value="OBZ86899.1"/>
    <property type="molecule type" value="Genomic_DNA"/>
</dbReference>
<protein>
    <submittedName>
        <fullName evidence="1">Uncharacterized protein</fullName>
    </submittedName>
</protein>
<sequence>ITRSSYSNLNIKTRPEYLGNFQLSADKSGYLKQHEQTNIPCLLLVFIIWSSFQQHQCNSLVVKPSFRDDL</sequence>
<proteinExistence type="predicted"/>
<reference evidence="1 2" key="1">
    <citation type="submission" date="2016-03" db="EMBL/GenBank/DDBJ databases">
        <title>Choanephora cucurbitarum.</title>
        <authorList>
            <person name="Min B."/>
            <person name="Park H."/>
            <person name="Park J.-H."/>
            <person name="Shin H.-D."/>
            <person name="Choi I.-G."/>
        </authorList>
    </citation>
    <scope>NUCLEOTIDE SEQUENCE [LARGE SCALE GENOMIC DNA]</scope>
    <source>
        <strain evidence="1 2">KUS-F28377</strain>
    </source>
</reference>